<dbReference type="RefSeq" id="WP_145944211.1">
    <property type="nucleotide sequence ID" value="NZ_CP017641.1"/>
</dbReference>
<dbReference type="STRING" id="1891926.Fuma_03242"/>
<feature type="compositionally biased region" description="Basic and acidic residues" evidence="1">
    <location>
        <begin position="94"/>
        <end position="104"/>
    </location>
</feature>
<evidence type="ECO:0000313" key="4">
    <source>
        <dbReference type="Proteomes" id="UP000187735"/>
    </source>
</evidence>
<name>A0A1P8WHT5_9PLAN</name>
<dbReference type="AlphaFoldDB" id="A0A1P8WHT5"/>
<dbReference type="Proteomes" id="UP000187735">
    <property type="component" value="Chromosome"/>
</dbReference>
<accession>A0A1P8WHT5</accession>
<feature type="chain" id="PRO_5012953045" evidence="2">
    <location>
        <begin position="23"/>
        <end position="180"/>
    </location>
</feature>
<keyword evidence="4" id="KW-1185">Reference proteome</keyword>
<organism evidence="3 4">
    <name type="scientific">Fuerstiella marisgermanici</name>
    <dbReference type="NCBI Taxonomy" id="1891926"/>
    <lineage>
        <taxon>Bacteria</taxon>
        <taxon>Pseudomonadati</taxon>
        <taxon>Planctomycetota</taxon>
        <taxon>Planctomycetia</taxon>
        <taxon>Planctomycetales</taxon>
        <taxon>Planctomycetaceae</taxon>
        <taxon>Fuerstiella</taxon>
    </lineage>
</organism>
<protein>
    <submittedName>
        <fullName evidence="3">P pilus assembly/Cpx signaling pathway, periplasmic inhibitor/zinc-resistance associated protein</fullName>
    </submittedName>
</protein>
<keyword evidence="2" id="KW-0732">Signal</keyword>
<proteinExistence type="predicted"/>
<reference evidence="3 4" key="1">
    <citation type="journal article" date="2016" name="Front. Microbiol.">
        <title>Fuerstia marisgermanicae gen. nov., sp. nov., an Unusual Member of the Phylum Planctomycetes from the German Wadden Sea.</title>
        <authorList>
            <person name="Kohn T."/>
            <person name="Heuer A."/>
            <person name="Jogler M."/>
            <person name="Vollmers J."/>
            <person name="Boedeker C."/>
            <person name="Bunk B."/>
            <person name="Rast P."/>
            <person name="Borchert D."/>
            <person name="Glockner I."/>
            <person name="Freese H.M."/>
            <person name="Klenk H.P."/>
            <person name="Overmann J."/>
            <person name="Kaster A.K."/>
            <person name="Rohde M."/>
            <person name="Wiegand S."/>
            <person name="Jogler C."/>
        </authorList>
    </citation>
    <scope>NUCLEOTIDE SEQUENCE [LARGE SCALE GENOMIC DNA]</scope>
    <source>
        <strain evidence="3 4">NH11</strain>
    </source>
</reference>
<dbReference type="EMBL" id="CP017641">
    <property type="protein sequence ID" value="APZ93624.1"/>
    <property type="molecule type" value="Genomic_DNA"/>
</dbReference>
<sequence precursor="true">MTMFRSFMCLTLIALVSGVGVADEKEKTAKGKRGRKEPTATQRFVGKLDLTEEQKVKVAEIDKQFATRTKELARKKKELLTDEQMKAQRAAAKTAREAGKKGAEARKAVMAAVTLTNEQKTKQKELQGLQKKLSAEVVAELKKVLTEEQQAKLPGQKRGKGKAKDGEKKGRGKKKADAAE</sequence>
<feature type="signal peptide" evidence="2">
    <location>
        <begin position="1"/>
        <end position="22"/>
    </location>
</feature>
<feature type="region of interest" description="Disordered" evidence="1">
    <location>
        <begin position="145"/>
        <end position="180"/>
    </location>
</feature>
<feature type="region of interest" description="Disordered" evidence="1">
    <location>
        <begin position="85"/>
        <end position="104"/>
    </location>
</feature>
<dbReference type="KEGG" id="fmr:Fuma_03242"/>
<evidence type="ECO:0000256" key="1">
    <source>
        <dbReference type="SAM" id="MobiDB-lite"/>
    </source>
</evidence>
<gene>
    <name evidence="3" type="ORF">Fuma_03242</name>
</gene>
<evidence type="ECO:0000256" key="2">
    <source>
        <dbReference type="SAM" id="SignalP"/>
    </source>
</evidence>
<evidence type="ECO:0000313" key="3">
    <source>
        <dbReference type="EMBL" id="APZ93624.1"/>
    </source>
</evidence>
<feature type="compositionally biased region" description="Basic and acidic residues" evidence="1">
    <location>
        <begin position="162"/>
        <end position="180"/>
    </location>
</feature>